<organism evidence="3 4">
    <name type="scientific">Rhodocollybia butyracea</name>
    <dbReference type="NCBI Taxonomy" id="206335"/>
    <lineage>
        <taxon>Eukaryota</taxon>
        <taxon>Fungi</taxon>
        <taxon>Dikarya</taxon>
        <taxon>Basidiomycota</taxon>
        <taxon>Agaricomycotina</taxon>
        <taxon>Agaricomycetes</taxon>
        <taxon>Agaricomycetidae</taxon>
        <taxon>Agaricales</taxon>
        <taxon>Marasmiineae</taxon>
        <taxon>Omphalotaceae</taxon>
        <taxon>Rhodocollybia</taxon>
    </lineage>
</organism>
<sequence length="327" mass="36435">MMETNSKGFLEGVKVKQRDSATQPPTNVSFELTEVKIQNQELLVKLQDTTDTLQELQGLLKELLTTSAPSAEPPARKSYADTVTSSKRPVTARSSRPGGKPTHFLASRLAEAGISYYYSAEPSEEQRATLEAGLHRLFDKARSGNNERSFSLVKALCREAHGTDTEHKTSGQKLVLSHWRNPNSPTSFPDSNQLINPYFTRYPKTLPKGVRLDPRTGDPVFNDIVASRLLAHLRPVLPMLRVEFSVTMAALFSQPGEYRKLVLEYNLKISPSTKKYLPFDTTSKADPAGSITPVDIARHYASNGISVEEVESVVEPWAREYAKSRQE</sequence>
<comment type="caution">
    <text evidence="3">The sequence shown here is derived from an EMBL/GenBank/DDBJ whole genome shotgun (WGS) entry which is preliminary data.</text>
</comment>
<keyword evidence="1" id="KW-0175">Coiled coil</keyword>
<keyword evidence="4" id="KW-1185">Reference proteome</keyword>
<proteinExistence type="predicted"/>
<evidence type="ECO:0000313" key="3">
    <source>
        <dbReference type="EMBL" id="KAF9074914.1"/>
    </source>
</evidence>
<dbReference type="OrthoDB" id="2953420at2759"/>
<dbReference type="AlphaFoldDB" id="A0A9P5UD85"/>
<accession>A0A9P5UD85</accession>
<evidence type="ECO:0000313" key="4">
    <source>
        <dbReference type="Proteomes" id="UP000772434"/>
    </source>
</evidence>
<evidence type="ECO:0000256" key="2">
    <source>
        <dbReference type="SAM" id="MobiDB-lite"/>
    </source>
</evidence>
<reference evidence="3" key="1">
    <citation type="submission" date="2020-11" db="EMBL/GenBank/DDBJ databases">
        <authorList>
            <consortium name="DOE Joint Genome Institute"/>
            <person name="Ahrendt S."/>
            <person name="Riley R."/>
            <person name="Andreopoulos W."/>
            <person name="Labutti K."/>
            <person name="Pangilinan J."/>
            <person name="Ruiz-Duenas F.J."/>
            <person name="Barrasa J.M."/>
            <person name="Sanchez-Garcia M."/>
            <person name="Camarero S."/>
            <person name="Miyauchi S."/>
            <person name="Serrano A."/>
            <person name="Linde D."/>
            <person name="Babiker R."/>
            <person name="Drula E."/>
            <person name="Ayuso-Fernandez I."/>
            <person name="Pacheco R."/>
            <person name="Padilla G."/>
            <person name="Ferreira P."/>
            <person name="Barriuso J."/>
            <person name="Kellner H."/>
            <person name="Castanera R."/>
            <person name="Alfaro M."/>
            <person name="Ramirez L."/>
            <person name="Pisabarro A.G."/>
            <person name="Kuo A."/>
            <person name="Tritt A."/>
            <person name="Lipzen A."/>
            <person name="He G."/>
            <person name="Yan M."/>
            <person name="Ng V."/>
            <person name="Cullen D."/>
            <person name="Martin F."/>
            <person name="Rosso M.-N."/>
            <person name="Henrissat B."/>
            <person name="Hibbett D."/>
            <person name="Martinez A.T."/>
            <person name="Grigoriev I.V."/>
        </authorList>
    </citation>
    <scope>NUCLEOTIDE SEQUENCE</scope>
    <source>
        <strain evidence="3">AH 40177</strain>
    </source>
</reference>
<name>A0A9P5UD85_9AGAR</name>
<feature type="region of interest" description="Disordered" evidence="2">
    <location>
        <begin position="1"/>
        <end position="25"/>
    </location>
</feature>
<dbReference type="EMBL" id="JADNRY010000011">
    <property type="protein sequence ID" value="KAF9074914.1"/>
    <property type="molecule type" value="Genomic_DNA"/>
</dbReference>
<protein>
    <submittedName>
        <fullName evidence="3">Uncharacterized protein</fullName>
    </submittedName>
</protein>
<feature type="region of interest" description="Disordered" evidence="2">
    <location>
        <begin position="67"/>
        <end position="103"/>
    </location>
</feature>
<evidence type="ECO:0000256" key="1">
    <source>
        <dbReference type="SAM" id="Coils"/>
    </source>
</evidence>
<gene>
    <name evidence="3" type="ORF">BDP27DRAFT_1316177</name>
</gene>
<dbReference type="Proteomes" id="UP000772434">
    <property type="component" value="Unassembled WGS sequence"/>
</dbReference>
<feature type="compositionally biased region" description="Polar residues" evidence="2">
    <location>
        <begin position="81"/>
        <end position="94"/>
    </location>
</feature>
<feature type="coiled-coil region" evidence="1">
    <location>
        <begin position="39"/>
        <end position="66"/>
    </location>
</feature>